<keyword evidence="8 12" id="KW-0798">TonB box</keyword>
<evidence type="ECO:0000259" key="15">
    <source>
        <dbReference type="Pfam" id="PF11741"/>
    </source>
</evidence>
<evidence type="ECO:0000256" key="2">
    <source>
        <dbReference type="ARBA" id="ARBA00022448"/>
    </source>
</evidence>
<evidence type="ECO:0000256" key="6">
    <source>
        <dbReference type="ARBA" id="ARBA00023004"/>
    </source>
</evidence>
<evidence type="ECO:0000256" key="1">
    <source>
        <dbReference type="ARBA" id="ARBA00004571"/>
    </source>
</evidence>
<evidence type="ECO:0000313" key="17">
    <source>
        <dbReference type="Proteomes" id="UP000646053"/>
    </source>
</evidence>
<evidence type="ECO:0000259" key="13">
    <source>
        <dbReference type="Pfam" id="PF00593"/>
    </source>
</evidence>
<sequence>MIAAQAAQAEEALVPRVREVEQPSTTLKDWNNKLQQQAIAQSQPTIITGIKLNPTREGLQLILETAKGESLKATSRLSGNALIFEIANAQLQRPFQQDKPAAGIASVKAIATPNNIVQVIITGTSDAPDGEIMQSASGAIFSVLAFEPEEEVTVTAQKRPERAQDVPISLTVLDSQQIQDAGIRSVQDIANRTPNFSAFSANTARVFTFYSVRGLSNSNFLSQKDVIGFYVDDVPYEYGGFIDFDLFDVDRIEVLRGPQSTLYGRNSQAGVVNIVTRRPTNQPEIRAILGYGSYDTKELGLSLSDAVIPDQLSFRLAGSFRQTDGYFFNRFLNDDTVGRQRSLNGRAELLWTPSEDWDISLRVAANSAQDGDGVFSAIDAANPYRVDYNTPGGFLNNDTFSQALRIAYRNPAFTATSITTHRTSKQRGFAESDYSPLDIFTATYAFANEALTQEFRIQSPETARNFKWLLGTYLNFSNFATPTQDFNIIGTGTQRIVSDEDQRGFAVFGQVDVKPSDRLTLTAGLRYETNSAEISRSTEFIPEGLSSGFFSGVFNNIERNENVFLPRFAVQYAFSPDVQVYGSVTRGYKPGGFNLRAETRNVLEFQPEKSWNYEVGIKSSLFDNKLTASLAYFITDVDDYQVISAGPDGIFRDVSNAQVNINGLELELLAKPAPGFELNASLGYVNGRYNQFVNPFLGTDFSGNRVTYSPRITYNVGAQYRSPNGLFARAEVQGFGTTFFDDANQIRRAPFALVNARIGYEGKNYGVYLFGNNLFDTRYYTQAFVFPPPNVIAAFGNRATYGVQLKLNF</sequence>
<dbReference type="PANTHER" id="PTHR32552">
    <property type="entry name" value="FERRICHROME IRON RECEPTOR-RELATED"/>
    <property type="match status" value="1"/>
</dbReference>
<dbReference type="Pfam" id="PF07715">
    <property type="entry name" value="Plug"/>
    <property type="match status" value="1"/>
</dbReference>
<evidence type="ECO:0000256" key="5">
    <source>
        <dbReference type="ARBA" id="ARBA00022692"/>
    </source>
</evidence>
<keyword evidence="16" id="KW-0675">Receptor</keyword>
<evidence type="ECO:0000256" key="8">
    <source>
        <dbReference type="ARBA" id="ARBA00023077"/>
    </source>
</evidence>
<dbReference type="Proteomes" id="UP000646053">
    <property type="component" value="Unassembled WGS sequence"/>
</dbReference>
<dbReference type="RefSeq" id="WP_162424114.1">
    <property type="nucleotide sequence ID" value="NZ_WVIE01000017.1"/>
</dbReference>
<keyword evidence="6" id="KW-0408">Iron</keyword>
<evidence type="ECO:0000256" key="9">
    <source>
        <dbReference type="ARBA" id="ARBA00023136"/>
    </source>
</evidence>
<keyword evidence="2 11" id="KW-0813">Transport</keyword>
<keyword evidence="17" id="KW-1185">Reference proteome</keyword>
<accession>A0A8J7Z2Q3</accession>
<reference evidence="16" key="1">
    <citation type="submission" date="2019-12" db="EMBL/GenBank/DDBJ databases">
        <title>High-Quality draft genome sequences of three cyanobacteria isolated from the limestone walls of the Old Cathedral of Coimbra.</title>
        <authorList>
            <person name="Tiago I."/>
            <person name="Soares F."/>
            <person name="Portugal A."/>
        </authorList>
    </citation>
    <scope>NUCLEOTIDE SEQUENCE</scope>
    <source>
        <strain evidence="16">A</strain>
    </source>
</reference>
<dbReference type="GO" id="GO:0009279">
    <property type="term" value="C:cell outer membrane"/>
    <property type="evidence" value="ECO:0007669"/>
    <property type="project" value="UniProtKB-SubCell"/>
</dbReference>
<comment type="caution">
    <text evidence="16">The sequence shown here is derived from an EMBL/GenBank/DDBJ whole genome shotgun (WGS) entry which is preliminary data.</text>
</comment>
<dbReference type="PANTHER" id="PTHR32552:SF81">
    <property type="entry name" value="TONB-DEPENDENT OUTER MEMBRANE RECEPTOR"/>
    <property type="match status" value="1"/>
</dbReference>
<dbReference type="InterPro" id="IPR039426">
    <property type="entry name" value="TonB-dep_rcpt-like"/>
</dbReference>
<gene>
    <name evidence="16" type="ORF">GS601_15090</name>
</gene>
<evidence type="ECO:0000256" key="7">
    <source>
        <dbReference type="ARBA" id="ARBA00023065"/>
    </source>
</evidence>
<dbReference type="SUPFAM" id="SSF56935">
    <property type="entry name" value="Porins"/>
    <property type="match status" value="1"/>
</dbReference>
<dbReference type="InterPro" id="IPR021731">
    <property type="entry name" value="AMIN_dom"/>
</dbReference>
<evidence type="ECO:0000256" key="3">
    <source>
        <dbReference type="ARBA" id="ARBA00022452"/>
    </source>
</evidence>
<keyword evidence="10 11" id="KW-0998">Cell outer membrane</keyword>
<keyword evidence="4" id="KW-0410">Iron transport</keyword>
<keyword evidence="9 11" id="KW-0472">Membrane</keyword>
<feature type="domain" description="TonB-dependent receptor plug" evidence="14">
    <location>
        <begin position="163"/>
        <end position="271"/>
    </location>
</feature>
<protein>
    <submittedName>
        <fullName evidence="16">TonB-dependent receptor</fullName>
    </submittedName>
</protein>
<evidence type="ECO:0000256" key="10">
    <source>
        <dbReference type="ARBA" id="ARBA00023237"/>
    </source>
</evidence>
<feature type="domain" description="AMIN" evidence="15">
    <location>
        <begin position="50"/>
        <end position="125"/>
    </location>
</feature>
<comment type="subcellular location">
    <subcellularLocation>
        <location evidence="1 11">Cell outer membrane</location>
        <topology evidence="1 11">Multi-pass membrane protein</topology>
    </subcellularLocation>
</comment>
<organism evidence="16 17">
    <name type="scientific">Myxacorys almedinensis A</name>
    <dbReference type="NCBI Taxonomy" id="2690445"/>
    <lineage>
        <taxon>Bacteria</taxon>
        <taxon>Bacillati</taxon>
        <taxon>Cyanobacteriota</taxon>
        <taxon>Cyanophyceae</taxon>
        <taxon>Leptolyngbyales</taxon>
        <taxon>Leptolyngbyaceae</taxon>
        <taxon>Myxacorys</taxon>
        <taxon>Myxacorys almedinensis</taxon>
    </lineage>
</organism>
<evidence type="ECO:0000313" key="16">
    <source>
        <dbReference type="EMBL" id="NDJ18594.1"/>
    </source>
</evidence>
<dbReference type="InterPro" id="IPR000531">
    <property type="entry name" value="Beta-barrel_TonB"/>
</dbReference>
<evidence type="ECO:0000256" key="4">
    <source>
        <dbReference type="ARBA" id="ARBA00022496"/>
    </source>
</evidence>
<dbReference type="Pfam" id="PF11741">
    <property type="entry name" value="AMIN"/>
    <property type="match status" value="1"/>
</dbReference>
<dbReference type="InterPro" id="IPR036942">
    <property type="entry name" value="Beta-barrel_TonB_sf"/>
</dbReference>
<dbReference type="InterPro" id="IPR012910">
    <property type="entry name" value="Plug_dom"/>
</dbReference>
<evidence type="ECO:0000256" key="12">
    <source>
        <dbReference type="RuleBase" id="RU003357"/>
    </source>
</evidence>
<dbReference type="AlphaFoldDB" id="A0A8J7Z2Q3"/>
<keyword evidence="7" id="KW-0406">Ion transport</keyword>
<dbReference type="CDD" id="cd01347">
    <property type="entry name" value="ligand_gated_channel"/>
    <property type="match status" value="1"/>
</dbReference>
<dbReference type="Gene3D" id="2.40.170.20">
    <property type="entry name" value="TonB-dependent receptor, beta-barrel domain"/>
    <property type="match status" value="1"/>
</dbReference>
<comment type="similarity">
    <text evidence="11 12">Belongs to the TonB-dependent receptor family.</text>
</comment>
<dbReference type="Pfam" id="PF00593">
    <property type="entry name" value="TonB_dep_Rec_b-barrel"/>
    <property type="match status" value="1"/>
</dbReference>
<feature type="domain" description="TonB-dependent receptor-like beta-barrel" evidence="13">
    <location>
        <begin position="386"/>
        <end position="774"/>
    </location>
</feature>
<evidence type="ECO:0000256" key="11">
    <source>
        <dbReference type="PROSITE-ProRule" id="PRU01360"/>
    </source>
</evidence>
<dbReference type="GO" id="GO:0006826">
    <property type="term" value="P:iron ion transport"/>
    <property type="evidence" value="ECO:0007669"/>
    <property type="project" value="UniProtKB-KW"/>
</dbReference>
<dbReference type="EMBL" id="WVIE01000017">
    <property type="protein sequence ID" value="NDJ18594.1"/>
    <property type="molecule type" value="Genomic_DNA"/>
</dbReference>
<proteinExistence type="inferred from homology"/>
<name>A0A8J7Z2Q3_9CYAN</name>
<evidence type="ECO:0000259" key="14">
    <source>
        <dbReference type="Pfam" id="PF07715"/>
    </source>
</evidence>
<keyword evidence="5 11" id="KW-0812">Transmembrane</keyword>
<dbReference type="PROSITE" id="PS52016">
    <property type="entry name" value="TONB_DEPENDENT_REC_3"/>
    <property type="match status" value="1"/>
</dbReference>
<keyword evidence="3 11" id="KW-1134">Transmembrane beta strand</keyword>